<dbReference type="STRING" id="1120990.SAMN03080614_105012"/>
<organism evidence="4 5">
    <name type="scientific">Anaerobranca gottschalkii DSM 13577</name>
    <dbReference type="NCBI Taxonomy" id="1120990"/>
    <lineage>
        <taxon>Bacteria</taxon>
        <taxon>Bacillati</taxon>
        <taxon>Bacillota</taxon>
        <taxon>Clostridia</taxon>
        <taxon>Eubacteriales</taxon>
        <taxon>Proteinivoracaceae</taxon>
        <taxon>Anaerobranca</taxon>
    </lineage>
</organism>
<keyword evidence="1" id="KW-0812">Transmembrane</keyword>
<keyword evidence="1" id="KW-1133">Transmembrane helix</keyword>
<keyword evidence="1" id="KW-0472">Membrane</keyword>
<evidence type="ECO:0000313" key="5">
    <source>
        <dbReference type="Proteomes" id="UP000243819"/>
    </source>
</evidence>
<evidence type="ECO:0000313" key="4">
    <source>
        <dbReference type="EMBL" id="SET11400.1"/>
    </source>
</evidence>
<feature type="transmembrane region" description="Helical" evidence="1">
    <location>
        <begin position="64"/>
        <end position="89"/>
    </location>
</feature>
<gene>
    <name evidence="4" type="ORF">SAMN03080614_105012</name>
</gene>
<sequence length="419" mass="48378">MKNNYKLPLYLAFIYSLFALTFGYAYFRYPFDIDVITLLFFCFLAAVTESMAIVYKKLAFSPGFIITTASIILFGTLPAMVIVFAGMIFRVVRHQNKYYHFLNVPIYKSFFNGSVVGISVFTAAEVYRYTSILPLAPIANITFGLVAVFIIFAVINYLLVSILMAIISNVKVWLNLKNQLGFILIGIFFTAPFGMLLVYMYNHFEIGGVLVIFIPMLFIRYTYGLYIDSKSKYHEMVKVLMNALEMRDKYTEGHCRNVAKIVKKIAEELKYSDNRIEELELAAYLHDIGKIGIPDNILNKPDKLTKEEYQIIQQHPVIGYNIVKDIYGIGRIVDLVKYHHERYDGTGYPEGKKGDEIDLDVYILQLADALDAMSTDRIYRRALNEEEIKIELLKNRGKQFHPKLVDIYLKILEKEKKEK</sequence>
<dbReference type="PANTHER" id="PTHR43155:SF2">
    <property type="entry name" value="CYCLIC DI-GMP PHOSPHODIESTERASE PA4108"/>
    <property type="match status" value="1"/>
</dbReference>
<feature type="transmembrane region" description="Helical" evidence="1">
    <location>
        <begin position="206"/>
        <end position="226"/>
    </location>
</feature>
<dbReference type="PROSITE" id="PS51831">
    <property type="entry name" value="HD"/>
    <property type="match status" value="1"/>
</dbReference>
<feature type="transmembrane region" description="Helical" evidence="1">
    <location>
        <begin position="109"/>
        <end position="129"/>
    </location>
</feature>
<dbReference type="OrthoDB" id="9804747at2"/>
<evidence type="ECO:0000256" key="1">
    <source>
        <dbReference type="SAM" id="Phobius"/>
    </source>
</evidence>
<dbReference type="Proteomes" id="UP000243819">
    <property type="component" value="Unassembled WGS sequence"/>
</dbReference>
<dbReference type="InterPro" id="IPR006675">
    <property type="entry name" value="HDIG_dom"/>
</dbReference>
<name>A0A1I0BWP5_9FIRM</name>
<dbReference type="SMART" id="SM00471">
    <property type="entry name" value="HDc"/>
    <property type="match status" value="1"/>
</dbReference>
<dbReference type="InterPro" id="IPR037522">
    <property type="entry name" value="HD_GYP_dom"/>
</dbReference>
<evidence type="ECO:0000259" key="3">
    <source>
        <dbReference type="PROSITE" id="PS51832"/>
    </source>
</evidence>
<dbReference type="SUPFAM" id="SSF109604">
    <property type="entry name" value="HD-domain/PDEase-like"/>
    <property type="match status" value="1"/>
</dbReference>
<dbReference type="PROSITE" id="PS51832">
    <property type="entry name" value="HD_GYP"/>
    <property type="match status" value="1"/>
</dbReference>
<dbReference type="Pfam" id="PF13487">
    <property type="entry name" value="HD_5"/>
    <property type="match status" value="1"/>
</dbReference>
<evidence type="ECO:0000259" key="2">
    <source>
        <dbReference type="PROSITE" id="PS51831"/>
    </source>
</evidence>
<proteinExistence type="predicted"/>
<protein>
    <submittedName>
        <fullName evidence="4">HDIG domain-containing protein</fullName>
    </submittedName>
</protein>
<dbReference type="NCBIfam" id="TIGR00277">
    <property type="entry name" value="HDIG"/>
    <property type="match status" value="1"/>
</dbReference>
<feature type="transmembrane region" description="Helical" evidence="1">
    <location>
        <begin position="141"/>
        <end position="167"/>
    </location>
</feature>
<dbReference type="Gene3D" id="1.10.3210.10">
    <property type="entry name" value="Hypothetical protein af1432"/>
    <property type="match status" value="1"/>
</dbReference>
<dbReference type="RefSeq" id="WP_091351286.1">
    <property type="nucleotide sequence ID" value="NZ_FOIF01000050.1"/>
</dbReference>
<dbReference type="PANTHER" id="PTHR43155">
    <property type="entry name" value="CYCLIC DI-GMP PHOSPHODIESTERASE PA4108-RELATED"/>
    <property type="match status" value="1"/>
</dbReference>
<feature type="transmembrane region" description="Helical" evidence="1">
    <location>
        <begin position="7"/>
        <end position="27"/>
    </location>
</feature>
<keyword evidence="5" id="KW-1185">Reference proteome</keyword>
<feature type="domain" description="HD-GYP" evidence="3">
    <location>
        <begin position="229"/>
        <end position="419"/>
    </location>
</feature>
<dbReference type="EMBL" id="FOIF01000050">
    <property type="protein sequence ID" value="SET11400.1"/>
    <property type="molecule type" value="Genomic_DNA"/>
</dbReference>
<reference evidence="5" key="1">
    <citation type="submission" date="2016-10" db="EMBL/GenBank/DDBJ databases">
        <authorList>
            <person name="Varghese N."/>
            <person name="Submissions S."/>
        </authorList>
    </citation>
    <scope>NUCLEOTIDE SEQUENCE [LARGE SCALE GENOMIC DNA]</scope>
    <source>
        <strain evidence="5">DSM 13577</strain>
    </source>
</reference>
<accession>A0A1I0BWP5</accession>
<feature type="domain" description="HD" evidence="2">
    <location>
        <begin position="251"/>
        <end position="373"/>
    </location>
</feature>
<dbReference type="InterPro" id="IPR003607">
    <property type="entry name" value="HD/PDEase_dom"/>
</dbReference>
<dbReference type="CDD" id="cd00077">
    <property type="entry name" value="HDc"/>
    <property type="match status" value="1"/>
</dbReference>
<feature type="transmembrane region" description="Helical" evidence="1">
    <location>
        <begin position="179"/>
        <end position="199"/>
    </location>
</feature>
<dbReference type="InterPro" id="IPR006674">
    <property type="entry name" value="HD_domain"/>
</dbReference>
<dbReference type="AlphaFoldDB" id="A0A1I0BWP5"/>
<feature type="transmembrane region" description="Helical" evidence="1">
    <location>
        <begin position="33"/>
        <end position="55"/>
    </location>
</feature>